<organism evidence="8 9">
    <name type="scientific">Robertmurraya mangrovi</name>
    <dbReference type="NCBI Taxonomy" id="3098077"/>
    <lineage>
        <taxon>Bacteria</taxon>
        <taxon>Bacillati</taxon>
        <taxon>Bacillota</taxon>
        <taxon>Bacilli</taxon>
        <taxon>Bacillales</taxon>
        <taxon>Bacillaceae</taxon>
        <taxon>Robertmurraya</taxon>
    </lineage>
</organism>
<dbReference type="EMBL" id="JAXOFX010000016">
    <property type="protein sequence ID" value="MDZ5473746.1"/>
    <property type="molecule type" value="Genomic_DNA"/>
</dbReference>
<comment type="similarity">
    <text evidence="6">Belongs to the adenylate cyclase family. DacB/CdaS subfamily.</text>
</comment>
<dbReference type="InterPro" id="IPR019457">
    <property type="entry name" value="CdaS_N"/>
</dbReference>
<dbReference type="InterPro" id="IPR003390">
    <property type="entry name" value="DNA_integrity_scan_DisA_N"/>
</dbReference>
<evidence type="ECO:0000256" key="2">
    <source>
        <dbReference type="ARBA" id="ARBA00022679"/>
    </source>
</evidence>
<dbReference type="EC" id="2.7.7.85" evidence="6"/>
<proteinExistence type="inferred from homology"/>
<evidence type="ECO:0000256" key="4">
    <source>
        <dbReference type="ARBA" id="ARBA00022741"/>
    </source>
</evidence>
<dbReference type="Pfam" id="PF02457">
    <property type="entry name" value="DAC"/>
    <property type="match status" value="1"/>
</dbReference>
<keyword evidence="6" id="KW-1133">Transmembrane helix</keyword>
<evidence type="ECO:0000256" key="5">
    <source>
        <dbReference type="ARBA" id="ARBA00022840"/>
    </source>
</evidence>
<feature type="domain" description="DAC" evidence="7">
    <location>
        <begin position="52"/>
        <end position="199"/>
    </location>
</feature>
<evidence type="ECO:0000259" key="7">
    <source>
        <dbReference type="PROSITE" id="PS51794"/>
    </source>
</evidence>
<evidence type="ECO:0000256" key="1">
    <source>
        <dbReference type="ARBA" id="ARBA00000877"/>
    </source>
</evidence>
<keyword evidence="3 6" id="KW-0548">Nucleotidyltransferase</keyword>
<keyword evidence="9" id="KW-1185">Reference proteome</keyword>
<dbReference type="PANTHER" id="PTHR34185">
    <property type="entry name" value="DIADENYLATE CYCLASE"/>
    <property type="match status" value="1"/>
</dbReference>
<keyword evidence="5 6" id="KW-0067">ATP-binding</keyword>
<dbReference type="InterPro" id="IPR014046">
    <property type="entry name" value="C-di-AMP_synthase"/>
</dbReference>
<dbReference type="Gene3D" id="1.10.287.770">
    <property type="entry name" value="YojJ-like"/>
    <property type="match status" value="1"/>
</dbReference>
<dbReference type="InterPro" id="IPR036888">
    <property type="entry name" value="DNA_integrity_DisA_N_sf"/>
</dbReference>
<evidence type="ECO:0000256" key="6">
    <source>
        <dbReference type="HAMAP-Rule" id="MF_00838"/>
    </source>
</evidence>
<dbReference type="Gene3D" id="3.40.1700.10">
    <property type="entry name" value="DNA integrity scanning protein, DisA, N-terminal domain"/>
    <property type="match status" value="1"/>
</dbReference>
<comment type="caution">
    <text evidence="8">The sequence shown here is derived from an EMBL/GenBank/DDBJ whole genome shotgun (WGS) entry which is preliminary data.</text>
</comment>
<evidence type="ECO:0000313" key="8">
    <source>
        <dbReference type="EMBL" id="MDZ5473746.1"/>
    </source>
</evidence>
<sequence>MVYEDKQYQSDINRYLKEMDTQILKIQDTLAEMNCCILSDFEKLHHLVTDAQGLASSYYLQSYLSPYTKEFGQISLAVNLLSEKRHGALIIIERKQPLDEWIHNGTKVGAKVSHTLLETIFYPGNPLHDGGTLIKEDVIVSASNILPLSKNVINGKKLGTRHRAAIGLTEKTDAIVIVVSEETGKITFALNGELYVVKQ</sequence>
<dbReference type="PANTHER" id="PTHR34185:SF2">
    <property type="entry name" value="CYCLIC DI-AMP SYNTHASE CDAS"/>
    <property type="match status" value="1"/>
</dbReference>
<evidence type="ECO:0000313" key="9">
    <source>
        <dbReference type="Proteomes" id="UP001290455"/>
    </source>
</evidence>
<dbReference type="SUPFAM" id="SSF143597">
    <property type="entry name" value="YojJ-like"/>
    <property type="match status" value="1"/>
</dbReference>
<accession>A0ABU5J322</accession>
<keyword evidence="6" id="KW-0812">Transmembrane</keyword>
<comment type="function">
    <text evidence="6">Catalyzes the condensation of 2 ATP molecules into cyclic di-AMP (c-di-AMP), a second messenger used to regulate differing processes in different bacteria.</text>
</comment>
<gene>
    <name evidence="8" type="primary">cdaS</name>
    <name evidence="6" type="synonym">dacB</name>
    <name evidence="8" type="ORF">SM124_18675</name>
</gene>
<keyword evidence="6" id="KW-0472">Membrane</keyword>
<dbReference type="InterPro" id="IPR034693">
    <property type="entry name" value="CdaS"/>
</dbReference>
<protein>
    <recommendedName>
        <fullName evidence="6">Diadenylate cyclase</fullName>
        <shortName evidence="6">DAC</shortName>
        <ecNumber evidence="6">2.7.7.85</ecNumber>
    </recommendedName>
    <alternativeName>
        <fullName evidence="6">Cyclic-di-AMP synthase</fullName>
        <shortName evidence="6">c-di-AMP synthase</shortName>
    </alternativeName>
</protein>
<keyword evidence="6" id="KW-1003">Cell membrane</keyword>
<dbReference type="GO" id="GO:0106408">
    <property type="term" value="F:diadenylate cyclase activity"/>
    <property type="evidence" value="ECO:0007669"/>
    <property type="project" value="UniProtKB-EC"/>
</dbReference>
<comment type="catalytic activity">
    <reaction evidence="1 6">
        <text>2 ATP = 3',3'-c-di-AMP + 2 diphosphate</text>
        <dbReference type="Rhea" id="RHEA:35655"/>
        <dbReference type="ChEBI" id="CHEBI:30616"/>
        <dbReference type="ChEBI" id="CHEBI:33019"/>
        <dbReference type="ChEBI" id="CHEBI:71500"/>
        <dbReference type="EC" id="2.7.7.85"/>
    </reaction>
</comment>
<reference evidence="8 9" key="1">
    <citation type="submission" date="2023-11" db="EMBL/GenBank/DDBJ databases">
        <title>Bacillus jintuensis, isolated from a mudflat on the Beibu Gulf coast.</title>
        <authorList>
            <person name="Li M."/>
        </authorList>
    </citation>
    <scope>NUCLEOTIDE SEQUENCE [LARGE SCALE GENOMIC DNA]</scope>
    <source>
        <strain evidence="8 9">31A1R</strain>
    </source>
</reference>
<comment type="subunit">
    <text evidence="6">Probably oligomerizes.</text>
</comment>
<dbReference type="HAMAP" id="MF_00838">
    <property type="entry name" value="DacB"/>
    <property type="match status" value="1"/>
</dbReference>
<dbReference type="InterPro" id="IPR053472">
    <property type="entry name" value="DAC_CdaS-like"/>
</dbReference>
<dbReference type="Proteomes" id="UP001290455">
    <property type="component" value="Unassembled WGS sequence"/>
</dbReference>
<dbReference type="PIRSF" id="PIRSF004793">
    <property type="entry name" value="UCP004793"/>
    <property type="match status" value="1"/>
</dbReference>
<name>A0ABU5J322_9BACI</name>
<dbReference type="NCBIfam" id="NF038328">
    <property type="entry name" value="c-di-AMP_CdaS"/>
    <property type="match status" value="1"/>
</dbReference>
<keyword evidence="4 6" id="KW-0547">Nucleotide-binding</keyword>
<dbReference type="PROSITE" id="PS51794">
    <property type="entry name" value="DAC"/>
    <property type="match status" value="1"/>
</dbReference>
<dbReference type="InterPro" id="IPR050338">
    <property type="entry name" value="DisA"/>
</dbReference>
<dbReference type="RefSeq" id="WP_322448038.1">
    <property type="nucleotide sequence ID" value="NZ_JAXOFX010000016.1"/>
</dbReference>
<keyword evidence="2 6" id="KW-0808">Transferase</keyword>
<evidence type="ECO:0000256" key="3">
    <source>
        <dbReference type="ARBA" id="ARBA00022695"/>
    </source>
</evidence>
<dbReference type="Pfam" id="PF10372">
    <property type="entry name" value="CdaS_N"/>
    <property type="match status" value="1"/>
</dbReference>